<dbReference type="PANTHER" id="PTHR11895:SF151">
    <property type="entry name" value="GLUTAMYL-TRNA(GLN) AMIDOTRANSFERASE SUBUNIT A"/>
    <property type="match status" value="1"/>
</dbReference>
<dbReference type="KEGG" id="vab:WPS_13220"/>
<dbReference type="NCBIfam" id="TIGR00132">
    <property type="entry name" value="gatA"/>
    <property type="match status" value="1"/>
</dbReference>
<keyword evidence="1 6" id="KW-0436">Ligase</keyword>
<feature type="domain" description="Amidase" evidence="7">
    <location>
        <begin position="25"/>
        <end position="470"/>
    </location>
</feature>
<dbReference type="RefSeq" id="WP_317997041.1">
    <property type="nucleotide sequence ID" value="NZ_AP025523.1"/>
</dbReference>
<name>A0AAN1XV86_UNVUL</name>
<evidence type="ECO:0000256" key="3">
    <source>
        <dbReference type="ARBA" id="ARBA00022840"/>
    </source>
</evidence>
<feature type="active site" description="Acyl-ester intermediate" evidence="6">
    <location>
        <position position="178"/>
    </location>
</feature>
<dbReference type="GO" id="GO:0050567">
    <property type="term" value="F:glutaminyl-tRNA synthase (glutamine-hydrolyzing) activity"/>
    <property type="evidence" value="ECO:0007669"/>
    <property type="project" value="UniProtKB-UniRule"/>
</dbReference>
<comment type="catalytic activity">
    <reaction evidence="6">
        <text>L-glutamyl-tRNA(Gln) + L-glutamine + ATP + H2O = L-glutaminyl-tRNA(Gln) + L-glutamate + ADP + phosphate + H(+)</text>
        <dbReference type="Rhea" id="RHEA:17521"/>
        <dbReference type="Rhea" id="RHEA-COMP:9681"/>
        <dbReference type="Rhea" id="RHEA-COMP:9684"/>
        <dbReference type="ChEBI" id="CHEBI:15377"/>
        <dbReference type="ChEBI" id="CHEBI:15378"/>
        <dbReference type="ChEBI" id="CHEBI:29985"/>
        <dbReference type="ChEBI" id="CHEBI:30616"/>
        <dbReference type="ChEBI" id="CHEBI:43474"/>
        <dbReference type="ChEBI" id="CHEBI:58359"/>
        <dbReference type="ChEBI" id="CHEBI:78520"/>
        <dbReference type="ChEBI" id="CHEBI:78521"/>
        <dbReference type="ChEBI" id="CHEBI:456216"/>
        <dbReference type="EC" id="6.3.5.7"/>
    </reaction>
</comment>
<evidence type="ECO:0000313" key="9">
    <source>
        <dbReference type="Proteomes" id="UP001317532"/>
    </source>
</evidence>
<keyword evidence="4 6" id="KW-0648">Protein biosynthesis</keyword>
<dbReference type="EMBL" id="AP025523">
    <property type="protein sequence ID" value="BDE06046.1"/>
    <property type="molecule type" value="Genomic_DNA"/>
</dbReference>
<dbReference type="Gene3D" id="3.90.1300.10">
    <property type="entry name" value="Amidase signature (AS) domain"/>
    <property type="match status" value="1"/>
</dbReference>
<dbReference type="PANTHER" id="PTHR11895">
    <property type="entry name" value="TRANSAMIDASE"/>
    <property type="match status" value="1"/>
</dbReference>
<evidence type="ECO:0000256" key="6">
    <source>
        <dbReference type="HAMAP-Rule" id="MF_00120"/>
    </source>
</evidence>
<dbReference type="InterPro" id="IPR036928">
    <property type="entry name" value="AS_sf"/>
</dbReference>
<protein>
    <recommendedName>
        <fullName evidence="6">Glutamyl-tRNA(Gln) amidotransferase subunit A</fullName>
        <shortName evidence="6">Glu-ADT subunit A</shortName>
        <ecNumber evidence="6">6.3.5.7</ecNumber>
    </recommendedName>
</protein>
<feature type="active site" description="Charge relay system" evidence="6">
    <location>
        <position position="79"/>
    </location>
</feature>
<sequence>MTDPVRDSAIAIARAVNAREASAAEIAETMIPHVARADAELDAYLELTPELMRAHAARVDARIAAGETLPLAGVPLAIKDNMCVTGTTTTAGSKILEHFIAPYTATAVQRLLDAGALPIGKTNLDEFAMGSSGENSALKRTRNPYDHERVPGGSSAGSAAAVGGFEATVSLGSDTGGSIREPAAFCNAVGFKPTYGRVSRYGLIAFASSLDQIGPFARSVEDAALVYDVMGGHDPLDATSVDRPLEPSAPHLRDDLRGVRVGIVKEFATSDLGAEIDACYRQAYADLEALGAELVEVELPTAKYGLATYYLIAPAECSSNLARFDGVRYGLRVDAADVGEMYEATRAAGFGPEVKRRILIGTYALSSGYYDAYYVKAQKARTRIAEDFARAFERCDVIASPAASSPAFGFNAKTDPVAMYLMDYYTIPVSLAGLPSLSVPCGAVVPDGGSRPMPMGLQLATPLFTERALLGYAHAYERATRHADRLTPRTMEMEGSMSLRAPSGNRA</sequence>
<proteinExistence type="inferred from homology"/>
<accession>A0AAN1XV86</accession>
<dbReference type="InterPro" id="IPR023631">
    <property type="entry name" value="Amidase_dom"/>
</dbReference>
<evidence type="ECO:0000256" key="2">
    <source>
        <dbReference type="ARBA" id="ARBA00022741"/>
    </source>
</evidence>
<feature type="active site" description="Charge relay system" evidence="6">
    <location>
        <position position="154"/>
    </location>
</feature>
<evidence type="ECO:0000256" key="5">
    <source>
        <dbReference type="ARBA" id="ARBA00025295"/>
    </source>
</evidence>
<comment type="function">
    <text evidence="5 6">Allows the formation of correctly charged Gln-tRNA(Gln) through the transamidation of misacylated Glu-tRNA(Gln) in organisms which lack glutaminyl-tRNA synthetase. The reaction takes place in the presence of glutamine and ATP through an activated gamma-phospho-Glu-tRNA(Gln).</text>
</comment>
<keyword evidence="2 6" id="KW-0547">Nucleotide-binding</keyword>
<dbReference type="HAMAP" id="MF_00120">
    <property type="entry name" value="GatA"/>
    <property type="match status" value="1"/>
</dbReference>
<comment type="similarity">
    <text evidence="6">Belongs to the amidase family. GatA subfamily.</text>
</comment>
<organism evidence="8 9">
    <name type="scientific">Vulcanimicrobium alpinum</name>
    <dbReference type="NCBI Taxonomy" id="3016050"/>
    <lineage>
        <taxon>Bacteria</taxon>
        <taxon>Bacillati</taxon>
        <taxon>Vulcanimicrobiota</taxon>
        <taxon>Vulcanimicrobiia</taxon>
        <taxon>Vulcanimicrobiales</taxon>
        <taxon>Vulcanimicrobiaceae</taxon>
        <taxon>Vulcanimicrobium</taxon>
    </lineage>
</organism>
<keyword evidence="9" id="KW-1185">Reference proteome</keyword>
<dbReference type="Pfam" id="PF01425">
    <property type="entry name" value="Amidase"/>
    <property type="match status" value="1"/>
</dbReference>
<dbReference type="GO" id="GO:0030956">
    <property type="term" value="C:glutamyl-tRNA(Gln) amidotransferase complex"/>
    <property type="evidence" value="ECO:0007669"/>
    <property type="project" value="InterPro"/>
</dbReference>
<evidence type="ECO:0000259" key="7">
    <source>
        <dbReference type="Pfam" id="PF01425"/>
    </source>
</evidence>
<dbReference type="SUPFAM" id="SSF75304">
    <property type="entry name" value="Amidase signature (AS) enzymes"/>
    <property type="match status" value="1"/>
</dbReference>
<comment type="subunit">
    <text evidence="6">Heterotrimer of A, B and C subunits.</text>
</comment>
<dbReference type="GO" id="GO:0005524">
    <property type="term" value="F:ATP binding"/>
    <property type="evidence" value="ECO:0007669"/>
    <property type="project" value="UniProtKB-KW"/>
</dbReference>
<dbReference type="GO" id="GO:0006412">
    <property type="term" value="P:translation"/>
    <property type="evidence" value="ECO:0007669"/>
    <property type="project" value="UniProtKB-UniRule"/>
</dbReference>
<dbReference type="Proteomes" id="UP001317532">
    <property type="component" value="Chromosome"/>
</dbReference>
<dbReference type="AlphaFoldDB" id="A0AAN1XV86"/>
<dbReference type="InterPro" id="IPR004412">
    <property type="entry name" value="GatA"/>
</dbReference>
<evidence type="ECO:0000313" key="8">
    <source>
        <dbReference type="EMBL" id="BDE06046.1"/>
    </source>
</evidence>
<reference evidence="8 9" key="1">
    <citation type="journal article" date="2022" name="ISME Commun">
        <title>Vulcanimicrobium alpinus gen. nov. sp. nov., the first cultivated representative of the candidate phylum 'Eremiobacterota', is a metabolically versatile aerobic anoxygenic phototroph.</title>
        <authorList>
            <person name="Yabe S."/>
            <person name="Muto K."/>
            <person name="Abe K."/>
            <person name="Yokota A."/>
            <person name="Staudigel H."/>
            <person name="Tebo B.M."/>
        </authorList>
    </citation>
    <scope>NUCLEOTIDE SEQUENCE [LARGE SCALE GENOMIC DNA]</scope>
    <source>
        <strain evidence="8 9">WC8-2</strain>
    </source>
</reference>
<dbReference type="InterPro" id="IPR000120">
    <property type="entry name" value="Amidase"/>
</dbReference>
<gene>
    <name evidence="6 8" type="primary">gatA</name>
    <name evidence="8" type="ORF">WPS_13220</name>
</gene>
<evidence type="ECO:0000256" key="4">
    <source>
        <dbReference type="ARBA" id="ARBA00022917"/>
    </source>
</evidence>
<evidence type="ECO:0000256" key="1">
    <source>
        <dbReference type="ARBA" id="ARBA00022598"/>
    </source>
</evidence>
<dbReference type="EC" id="6.3.5.7" evidence="6"/>
<keyword evidence="3 6" id="KW-0067">ATP-binding</keyword>